<reference evidence="2 3" key="1">
    <citation type="submission" date="2015-08" db="EMBL/GenBank/DDBJ databases">
        <title>Next Generation Sequencing and Analysis of the Genome of Puccinia sorghi L Schw, the Causal Agent of Maize Common Rust.</title>
        <authorList>
            <person name="Rochi L."/>
            <person name="Burguener G."/>
            <person name="Darino M."/>
            <person name="Turjanski A."/>
            <person name="Kreff E."/>
            <person name="Dieguez M.J."/>
            <person name="Sacco F."/>
        </authorList>
    </citation>
    <scope>NUCLEOTIDE SEQUENCE [LARGE SCALE GENOMIC DNA]</scope>
    <source>
        <strain evidence="2 3">RO10H11247</strain>
    </source>
</reference>
<keyword evidence="3" id="KW-1185">Reference proteome</keyword>
<sequence length="552" mass="63215">MSTVENNSGGKRGFLNIDSGLSVEAQLLIESAFIACMVFLLPSQGFTSFGLVQTCNTAKKNFIYCMQLTCSMLQPSFHSNSTCLPSQLGSPQPVVLVKVLVTCIQCIPETNCNVSGVLLACFGKAFPSFRGDVMVLEYSGDPIFVWELLYSSLNSSQSLFKFYICLYLILFIVYVLNQCFLRYLARNLRYIYILSRRRRSRLMLEEQEILLEADLKSCSNKIKDGKFMLWSLGIMVSTRSYKGIRTHSEVDCLHLSKNVLEASGHSSGWGVRINIEVHAAQDTESHFFHVVFIHFSLFIINVLFVPHFSHFYLVYLSAMTRVNKIISFHHTVPRSWHFSPNSESSLLWHLSPIECSYWCFSDIKSAFYIFMKNTFRLFRHKLNNSYVTWRLLTKVLHWRRVYSHLAWLRRNFASLKFISACKLPQCDDVYITSSEGLFCKTWASSVVIDGLTIDARKGRENLRGDSFTREMCGGHVGEIKGKGDGIVRGSMRVLWKREKQKNEGELETKRIRKCGVEIGREKTDGTDMMVHLGDDGQRIKGKWQVDGDIMNL</sequence>
<proteinExistence type="predicted"/>
<name>A0A0L6VG67_9BASI</name>
<keyword evidence="1" id="KW-0812">Transmembrane</keyword>
<comment type="caution">
    <text evidence="2">The sequence shown here is derived from an EMBL/GenBank/DDBJ whole genome shotgun (WGS) entry which is preliminary data.</text>
</comment>
<organism evidence="2 3">
    <name type="scientific">Puccinia sorghi</name>
    <dbReference type="NCBI Taxonomy" id="27349"/>
    <lineage>
        <taxon>Eukaryota</taxon>
        <taxon>Fungi</taxon>
        <taxon>Dikarya</taxon>
        <taxon>Basidiomycota</taxon>
        <taxon>Pucciniomycotina</taxon>
        <taxon>Pucciniomycetes</taxon>
        <taxon>Pucciniales</taxon>
        <taxon>Pucciniaceae</taxon>
        <taxon>Puccinia</taxon>
    </lineage>
</organism>
<dbReference type="VEuPathDB" id="FungiDB:VP01_17g2"/>
<evidence type="ECO:0000313" key="3">
    <source>
        <dbReference type="Proteomes" id="UP000037035"/>
    </source>
</evidence>
<protein>
    <submittedName>
        <fullName evidence="2">Uncharacterized protein</fullName>
    </submittedName>
</protein>
<evidence type="ECO:0000313" key="2">
    <source>
        <dbReference type="EMBL" id="KNZ59100.1"/>
    </source>
</evidence>
<feature type="transmembrane region" description="Helical" evidence="1">
    <location>
        <begin position="20"/>
        <end position="41"/>
    </location>
</feature>
<keyword evidence="1" id="KW-1133">Transmembrane helix</keyword>
<evidence type="ECO:0000256" key="1">
    <source>
        <dbReference type="SAM" id="Phobius"/>
    </source>
</evidence>
<accession>A0A0L6VG67</accession>
<gene>
    <name evidence="2" type="ORF">VP01_17g2</name>
</gene>
<dbReference type="AlphaFoldDB" id="A0A0L6VG67"/>
<dbReference type="Proteomes" id="UP000037035">
    <property type="component" value="Unassembled WGS sequence"/>
</dbReference>
<feature type="transmembrane region" description="Helical" evidence="1">
    <location>
        <begin position="291"/>
        <end position="315"/>
    </location>
</feature>
<keyword evidence="1" id="KW-0472">Membrane</keyword>
<feature type="transmembrane region" description="Helical" evidence="1">
    <location>
        <begin position="162"/>
        <end position="185"/>
    </location>
</feature>
<dbReference type="EMBL" id="LAVV01006615">
    <property type="protein sequence ID" value="KNZ59100.1"/>
    <property type="molecule type" value="Genomic_DNA"/>
</dbReference>